<feature type="compositionally biased region" description="Polar residues" evidence="6">
    <location>
        <begin position="344"/>
        <end position="360"/>
    </location>
</feature>
<proteinExistence type="predicted"/>
<feature type="region of interest" description="Disordered" evidence="6">
    <location>
        <begin position="614"/>
        <end position="675"/>
    </location>
</feature>
<organism evidence="9">
    <name type="scientific">Caenorhabditis brenneri</name>
    <name type="common">Nematode worm</name>
    <dbReference type="NCBI Taxonomy" id="135651"/>
    <lineage>
        <taxon>Eukaryota</taxon>
        <taxon>Metazoa</taxon>
        <taxon>Ecdysozoa</taxon>
        <taxon>Nematoda</taxon>
        <taxon>Chromadorea</taxon>
        <taxon>Rhabditida</taxon>
        <taxon>Rhabditina</taxon>
        <taxon>Rhabditomorpha</taxon>
        <taxon>Rhabditoidea</taxon>
        <taxon>Rhabditidae</taxon>
        <taxon>Peloderinae</taxon>
        <taxon>Caenorhabditis</taxon>
    </lineage>
</organism>
<feature type="compositionally biased region" description="Polar residues" evidence="6">
    <location>
        <begin position="415"/>
        <end position="425"/>
    </location>
</feature>
<evidence type="ECO:0000256" key="1">
    <source>
        <dbReference type="ARBA" id="ARBA00023015"/>
    </source>
</evidence>
<keyword evidence="3" id="KW-0804">Transcription</keyword>
<gene>
    <name evidence="8" type="ORF">CAEBREN_05753</name>
</gene>
<dbReference type="Proteomes" id="UP000008068">
    <property type="component" value="Unassembled WGS sequence"/>
</dbReference>
<protein>
    <recommendedName>
        <fullName evidence="7">T-box domain-containing protein</fullName>
    </recommendedName>
</protein>
<dbReference type="eggNOG" id="KOG3585">
    <property type="taxonomic scope" value="Eukaryota"/>
</dbReference>
<dbReference type="PROSITE" id="PS50252">
    <property type="entry name" value="TBOX_3"/>
    <property type="match status" value="1"/>
</dbReference>
<feature type="domain" description="T-box" evidence="7">
    <location>
        <begin position="20"/>
        <end position="169"/>
    </location>
</feature>
<evidence type="ECO:0000256" key="2">
    <source>
        <dbReference type="ARBA" id="ARBA00023125"/>
    </source>
</evidence>
<dbReference type="SMART" id="SM00425">
    <property type="entry name" value="TBOX"/>
    <property type="match status" value="1"/>
</dbReference>
<feature type="region of interest" description="Disordered" evidence="6">
    <location>
        <begin position="294"/>
        <end position="323"/>
    </location>
</feature>
<evidence type="ECO:0000313" key="9">
    <source>
        <dbReference type="Proteomes" id="UP000008068"/>
    </source>
</evidence>
<dbReference type="STRING" id="135651.G0MBD5"/>
<dbReference type="InterPro" id="IPR046360">
    <property type="entry name" value="T-box_DNA-bd"/>
</dbReference>
<feature type="compositionally biased region" description="Polar residues" evidence="6">
    <location>
        <begin position="303"/>
        <end position="314"/>
    </location>
</feature>
<evidence type="ECO:0000259" key="7">
    <source>
        <dbReference type="PROSITE" id="PS50252"/>
    </source>
</evidence>
<dbReference type="GO" id="GO:0005634">
    <property type="term" value="C:nucleus"/>
    <property type="evidence" value="ECO:0007669"/>
    <property type="project" value="UniProtKB-SubCell"/>
</dbReference>
<feature type="region of interest" description="Disordered" evidence="6">
    <location>
        <begin position="779"/>
        <end position="824"/>
    </location>
</feature>
<feature type="region of interest" description="Disordered" evidence="6">
    <location>
        <begin position="405"/>
        <end position="522"/>
    </location>
</feature>
<evidence type="ECO:0000256" key="5">
    <source>
        <dbReference type="PROSITE-ProRule" id="PRU00201"/>
    </source>
</evidence>
<dbReference type="SUPFAM" id="SSF49417">
    <property type="entry name" value="p53-like transcription factors"/>
    <property type="match status" value="1"/>
</dbReference>
<dbReference type="GO" id="GO:0003677">
    <property type="term" value="F:DNA binding"/>
    <property type="evidence" value="ECO:0007669"/>
    <property type="project" value="UniProtKB-UniRule"/>
</dbReference>
<comment type="subcellular location">
    <subcellularLocation>
        <location evidence="5">Nucleus</location>
    </subcellularLocation>
</comment>
<evidence type="ECO:0000256" key="6">
    <source>
        <dbReference type="SAM" id="MobiDB-lite"/>
    </source>
</evidence>
<dbReference type="EMBL" id="GL379788">
    <property type="protein sequence ID" value="EGT40365.1"/>
    <property type="molecule type" value="Genomic_DNA"/>
</dbReference>
<feature type="compositionally biased region" description="Polar residues" evidence="6">
    <location>
        <begin position="484"/>
        <end position="518"/>
    </location>
</feature>
<feature type="compositionally biased region" description="Basic and acidic residues" evidence="6">
    <location>
        <begin position="427"/>
        <end position="436"/>
    </location>
</feature>
<dbReference type="InterPro" id="IPR036960">
    <property type="entry name" value="T-box_sf"/>
</dbReference>
<feature type="compositionally biased region" description="Polar residues" evidence="6">
    <location>
        <begin position="548"/>
        <end position="564"/>
    </location>
</feature>
<feature type="region of interest" description="Disordered" evidence="6">
    <location>
        <begin position="548"/>
        <end position="598"/>
    </location>
</feature>
<dbReference type="Gene3D" id="2.60.40.820">
    <property type="entry name" value="Transcription factor, T-box"/>
    <property type="match status" value="1"/>
</dbReference>
<dbReference type="HOGENOM" id="CLU_343626_0_0_1"/>
<keyword evidence="1" id="KW-0805">Transcription regulation</keyword>
<evidence type="ECO:0000256" key="4">
    <source>
        <dbReference type="ARBA" id="ARBA00023242"/>
    </source>
</evidence>
<sequence>MNNFELTDLRVSIQRKYDIIWQEAFKCFHDMFIPIHKKDLNPYLVYHIEGLDPEKLYKMTLHFEVSDASRWVDRGDHYYASGPADAPLMSNTVWHELGSRSGEFWMTQGCSFIFVKMTRRIEAVQPPNEICLRLYHKYIPVLSIYQWTDNESMRIPPATFRIAHTEFLAAQFPTTNPRLAMLTKKSKKHFAIKEKIRNAARDKPTVYATCQIQHYLKRAEEVPKQPLWCIMNRRRLETSNSDSNIHTKDLETGSDLAESATESPILQVKVGVTGESSPANSFTSPVLEVNVETGEKQIKQEDPNSPQTDSSHLSDNVAGKPPVNGFTNRVSEVNMGTGEKQIKQENPSSPQTDPCHLSNNGARKPLVTCFTVPGIPVNLESEVKQEQINSEDSGLSQIEFRHLPDNVVGEPPVNGFTSPVSQLRMNTEVKPKKIEVENSSSPKTDSRHLQRNAVDGPPVDGSSPVSQSSMDHGVQPKRIKLEDPSSNQTDSGHQPNSVVEKPTTNGFTSLASQSSTDSGVEPKQIKLENLSSPQTDSRHLQNNVVEKPTTNGFTSLASQSSTDSGVEPKQIKLENLSSPQTDSRHLQNNVVDESLVNGSTRPVSQLSMEYGVKPKRIKLEDPSSNQTDSGDQLDGVVGGPLVNDRDSPNSQLKKKTGEKQKIIPGNNFGSHHTDSLHLPMLPPVFSFEPAAFPPQHPPVQTPNFANLPFLGMQPNFNHLALWHQFNPLMMQNYQNPHSFNFQFPLLPQANNSVFPNPNPFMNTHPNLFFPTTPPYQTMPPPTHLPHSFNPRIPPPSLPNGSYLFPQPYPDNSAQGNIPNPRRSP</sequence>
<dbReference type="InterPro" id="IPR008967">
    <property type="entry name" value="p53-like_TF_DNA-bd_sf"/>
</dbReference>
<dbReference type="CDD" id="cd00182">
    <property type="entry name" value="T-box"/>
    <property type="match status" value="1"/>
</dbReference>
<feature type="region of interest" description="Disordered" evidence="6">
    <location>
        <begin position="338"/>
        <end position="360"/>
    </location>
</feature>
<feature type="compositionally biased region" description="Polar residues" evidence="6">
    <location>
        <begin position="575"/>
        <end position="598"/>
    </location>
</feature>
<name>G0MBD5_CAEBE</name>
<dbReference type="GO" id="GO:0003700">
    <property type="term" value="F:DNA-binding transcription factor activity"/>
    <property type="evidence" value="ECO:0007669"/>
    <property type="project" value="InterPro"/>
</dbReference>
<comment type="caution">
    <text evidence="5">Lacks conserved residue(s) required for the propagation of feature annotation.</text>
</comment>
<dbReference type="GO" id="GO:0045893">
    <property type="term" value="P:positive regulation of DNA-templated transcription"/>
    <property type="evidence" value="ECO:0007669"/>
    <property type="project" value="InterPro"/>
</dbReference>
<reference evidence="9" key="1">
    <citation type="submission" date="2011-07" db="EMBL/GenBank/DDBJ databases">
        <authorList>
            <consortium name="Caenorhabditis brenneri Sequencing and Analysis Consortium"/>
            <person name="Wilson R.K."/>
        </authorList>
    </citation>
    <scope>NUCLEOTIDE SEQUENCE [LARGE SCALE GENOMIC DNA]</scope>
    <source>
        <strain evidence="9">PB2801</strain>
    </source>
</reference>
<feature type="region of interest" description="Disordered" evidence="6">
    <location>
        <begin position="240"/>
        <end position="259"/>
    </location>
</feature>
<evidence type="ECO:0000313" key="8">
    <source>
        <dbReference type="EMBL" id="EGT40365.1"/>
    </source>
</evidence>
<keyword evidence="9" id="KW-1185">Reference proteome</keyword>
<keyword evidence="4 5" id="KW-0539">Nucleus</keyword>
<accession>G0MBD5</accession>
<dbReference type="AlphaFoldDB" id="G0MBD5"/>
<dbReference type="Pfam" id="PF00907">
    <property type="entry name" value="T-box"/>
    <property type="match status" value="1"/>
</dbReference>
<dbReference type="InParanoid" id="G0MBD5"/>
<keyword evidence="2 5" id="KW-0238">DNA-binding</keyword>
<evidence type="ECO:0000256" key="3">
    <source>
        <dbReference type="ARBA" id="ARBA00023163"/>
    </source>
</evidence>